<evidence type="ECO:0008006" key="2">
    <source>
        <dbReference type="Google" id="ProtNLM"/>
    </source>
</evidence>
<protein>
    <recommendedName>
        <fullName evidence="2">HK97 gp10 family phage protein</fullName>
    </recommendedName>
</protein>
<dbReference type="NCBIfam" id="TIGR01725">
    <property type="entry name" value="phge_HK97_gp10"/>
    <property type="match status" value="1"/>
</dbReference>
<gene>
    <name evidence="1" type="ORF">SDC9_71628</name>
</gene>
<dbReference type="AlphaFoldDB" id="A0A644YB09"/>
<dbReference type="Pfam" id="PF04883">
    <property type="entry name" value="HK97-gp10_like"/>
    <property type="match status" value="1"/>
</dbReference>
<accession>A0A644YB09</accession>
<dbReference type="InterPro" id="IPR010064">
    <property type="entry name" value="HK97-gp10_tail"/>
</dbReference>
<sequence length="142" mass="15323">MAKVTIKMPTALMDQLAKASEKTETAIPKALEAGGKVVFEKMQANLRSAIGRNTKHKSRSTGKLLSALGVSPVKVNDGGVYDVKVGFDENRGNVSNAMLANLLEYGKHGQPPKPFLKQTKSSSRNPCIEAMKSVLKEELDLP</sequence>
<organism evidence="1">
    <name type="scientific">bioreactor metagenome</name>
    <dbReference type="NCBI Taxonomy" id="1076179"/>
    <lineage>
        <taxon>unclassified sequences</taxon>
        <taxon>metagenomes</taxon>
        <taxon>ecological metagenomes</taxon>
    </lineage>
</organism>
<proteinExistence type="predicted"/>
<comment type="caution">
    <text evidence="1">The sequence shown here is derived from an EMBL/GenBank/DDBJ whole genome shotgun (WGS) entry which is preliminary data.</text>
</comment>
<evidence type="ECO:0000313" key="1">
    <source>
        <dbReference type="EMBL" id="MPM25138.1"/>
    </source>
</evidence>
<name>A0A644YB09_9ZZZZ</name>
<reference evidence="1" key="1">
    <citation type="submission" date="2019-08" db="EMBL/GenBank/DDBJ databases">
        <authorList>
            <person name="Kucharzyk K."/>
            <person name="Murdoch R.W."/>
            <person name="Higgins S."/>
            <person name="Loffler F."/>
        </authorList>
    </citation>
    <scope>NUCLEOTIDE SEQUENCE</scope>
</reference>
<dbReference type="EMBL" id="VSSQ01004424">
    <property type="protein sequence ID" value="MPM25138.1"/>
    <property type="molecule type" value="Genomic_DNA"/>
</dbReference>